<sequence length="542" mass="59467">RDTIQLENAVSTISHEYLLEFTSECGIPESLHPELPGPKDPIVEFPEGKFDVYTKFFKFANFHMDLFSLVRALNPAKVKTETRLRAAHEVPLLTATANRVIDMEDMTGASGSSGTPSIVEKSPIDFSNKDPPPLITKSIGAKEQGQDELSQGAVPVRNPPYTRVASESDMEKETVNTGALVSKRRRKRGSDEAEANAPPKVLRKDYVASHPSQSTLRGKSLASMGIGTCTTVSAPATQEIPVHTEGVSDPDPSSYAKPRPSPEQDVAQSSRKAVVTEDLDYENLPPLPLWLDPQERIEAREKYIRYIKELLEAEVDMKGVAEAKNVGFGKELESLCAQITGEERIKAAFEEFKKSKDDRASSRCAKMDARLDALSIDFDEELYPHMLTVIAGRRRIFRHGLRLAIIKCAESTELRQAFTDVVSAGIAKGMSEGLKHGVKHGKAKVDLAAIEAYDISSQLKISVYPEVCNPKDPWSFKDEILLEDAIAANVSRTEKKKKCRVVCRTHGVGSAHHARSDGVPVLVPTVSPQGLAILLADVSTQT</sequence>
<reference evidence="2" key="1">
    <citation type="journal article" date="2019" name="Sci. Rep.">
        <title>Draft genome of Tanacetum cinerariifolium, the natural source of mosquito coil.</title>
        <authorList>
            <person name="Yamashiro T."/>
            <person name="Shiraishi A."/>
            <person name="Satake H."/>
            <person name="Nakayama K."/>
        </authorList>
    </citation>
    <scope>NUCLEOTIDE SEQUENCE</scope>
</reference>
<accession>A0A699HMW1</accession>
<dbReference type="EMBL" id="BKCJ010179734">
    <property type="protein sequence ID" value="GEY45231.1"/>
    <property type="molecule type" value="Genomic_DNA"/>
</dbReference>
<organism evidence="2">
    <name type="scientific">Tanacetum cinerariifolium</name>
    <name type="common">Dalmatian daisy</name>
    <name type="synonym">Chrysanthemum cinerariifolium</name>
    <dbReference type="NCBI Taxonomy" id="118510"/>
    <lineage>
        <taxon>Eukaryota</taxon>
        <taxon>Viridiplantae</taxon>
        <taxon>Streptophyta</taxon>
        <taxon>Embryophyta</taxon>
        <taxon>Tracheophyta</taxon>
        <taxon>Spermatophyta</taxon>
        <taxon>Magnoliopsida</taxon>
        <taxon>eudicotyledons</taxon>
        <taxon>Gunneridae</taxon>
        <taxon>Pentapetalae</taxon>
        <taxon>asterids</taxon>
        <taxon>campanulids</taxon>
        <taxon>Asterales</taxon>
        <taxon>Asteraceae</taxon>
        <taxon>Asteroideae</taxon>
        <taxon>Anthemideae</taxon>
        <taxon>Anthemidinae</taxon>
        <taxon>Tanacetum</taxon>
    </lineage>
</organism>
<evidence type="ECO:0000313" key="2">
    <source>
        <dbReference type="EMBL" id="GEY45231.1"/>
    </source>
</evidence>
<name>A0A699HMW1_TANCI</name>
<gene>
    <name evidence="2" type="ORF">Tci_417205</name>
</gene>
<dbReference type="AlphaFoldDB" id="A0A699HMW1"/>
<protein>
    <recommendedName>
        <fullName evidence="3">Transposase (Putative), gypsy type</fullName>
    </recommendedName>
</protein>
<feature type="region of interest" description="Disordered" evidence="1">
    <location>
        <begin position="235"/>
        <end position="273"/>
    </location>
</feature>
<feature type="non-terminal residue" evidence="2">
    <location>
        <position position="1"/>
    </location>
</feature>
<evidence type="ECO:0000256" key="1">
    <source>
        <dbReference type="SAM" id="MobiDB-lite"/>
    </source>
</evidence>
<comment type="caution">
    <text evidence="2">The sequence shown here is derived from an EMBL/GenBank/DDBJ whole genome shotgun (WGS) entry which is preliminary data.</text>
</comment>
<proteinExistence type="predicted"/>
<evidence type="ECO:0008006" key="3">
    <source>
        <dbReference type="Google" id="ProtNLM"/>
    </source>
</evidence>
<feature type="region of interest" description="Disordered" evidence="1">
    <location>
        <begin position="106"/>
        <end position="220"/>
    </location>
</feature>